<evidence type="ECO:0000313" key="2">
    <source>
        <dbReference type="Proteomes" id="UP000199492"/>
    </source>
</evidence>
<dbReference type="STRING" id="262004.SAMN04489796_1011384"/>
<reference evidence="2" key="1">
    <citation type="submission" date="2016-10" db="EMBL/GenBank/DDBJ databases">
        <authorList>
            <person name="Varghese N."/>
            <person name="Submissions S."/>
        </authorList>
    </citation>
    <scope>NUCLEOTIDE SEQUENCE [LARGE SCALE GENOMIC DNA]</scope>
    <source>
        <strain evidence="2">DSM 15363</strain>
    </source>
</reference>
<dbReference type="EMBL" id="FNCZ01000001">
    <property type="protein sequence ID" value="SDH10047.1"/>
    <property type="molecule type" value="Genomic_DNA"/>
</dbReference>
<evidence type="ECO:0000313" key="1">
    <source>
        <dbReference type="EMBL" id="SDH10047.1"/>
    </source>
</evidence>
<proteinExistence type="predicted"/>
<accession>A0A1G7ZNA1</accession>
<sequence>MSEEREFIVGGTYNWYDQNVAAGIDLIEAFIEQCEISNSFAITEYHKYKQVEIEEYEHGASISTHFRLIDGDTFNAEDIMINVFPNMNRHSTLVLIMSMFEKILKNLCDRVNTLFELNKPFKKVKPSLLLSIKYYLTNEANLESNEILEKQWSDLMCLQSIRNNITHNFGYLEEGNKYVTRYIDNNKNLSLAEDNEFLLNHEFLKDLIPNFRSFCLELQQAIRDKSKRN</sequence>
<dbReference type="RefSeq" id="WP_092466814.1">
    <property type="nucleotide sequence ID" value="NZ_FNCZ01000001.1"/>
</dbReference>
<keyword evidence="2" id="KW-1185">Reference proteome</keyword>
<organism evidence="1 2">
    <name type="scientific">Winogradskyella thalassocola</name>
    <dbReference type="NCBI Taxonomy" id="262004"/>
    <lineage>
        <taxon>Bacteria</taxon>
        <taxon>Pseudomonadati</taxon>
        <taxon>Bacteroidota</taxon>
        <taxon>Flavobacteriia</taxon>
        <taxon>Flavobacteriales</taxon>
        <taxon>Flavobacteriaceae</taxon>
        <taxon>Winogradskyella</taxon>
    </lineage>
</organism>
<protein>
    <recommendedName>
        <fullName evidence="3">Cthe-2314-like HEPN domain-containing protein</fullName>
    </recommendedName>
</protein>
<evidence type="ECO:0008006" key="3">
    <source>
        <dbReference type="Google" id="ProtNLM"/>
    </source>
</evidence>
<dbReference type="AlphaFoldDB" id="A0A1G7ZNA1"/>
<name>A0A1G7ZNA1_9FLAO</name>
<dbReference type="Proteomes" id="UP000199492">
    <property type="component" value="Unassembled WGS sequence"/>
</dbReference>
<gene>
    <name evidence="1" type="ORF">SAMN04489796_1011384</name>
</gene>
<dbReference type="OrthoDB" id="1429531at2"/>